<reference evidence="4" key="1">
    <citation type="submission" date="2022-11" db="UniProtKB">
        <authorList>
            <consortium name="WormBaseParasite"/>
        </authorList>
    </citation>
    <scope>IDENTIFICATION</scope>
</reference>
<evidence type="ECO:0000313" key="3">
    <source>
        <dbReference type="Proteomes" id="UP000887564"/>
    </source>
</evidence>
<name>A0A914S2T8_PAREQ</name>
<feature type="signal peptide" evidence="2">
    <location>
        <begin position="1"/>
        <end position="28"/>
    </location>
</feature>
<feature type="chain" id="PRO_5036928491" evidence="2">
    <location>
        <begin position="29"/>
        <end position="67"/>
    </location>
</feature>
<feature type="compositionally biased region" description="Low complexity" evidence="1">
    <location>
        <begin position="57"/>
        <end position="67"/>
    </location>
</feature>
<dbReference type="WBParaSite" id="PEQ_0001291301-mRNA-1">
    <property type="protein sequence ID" value="PEQ_0001291301-mRNA-1"/>
    <property type="gene ID" value="PEQ_0001291301"/>
</dbReference>
<evidence type="ECO:0000313" key="4">
    <source>
        <dbReference type="WBParaSite" id="PEQ_0001291301-mRNA-1"/>
    </source>
</evidence>
<dbReference type="Proteomes" id="UP000887564">
    <property type="component" value="Unplaced"/>
</dbReference>
<keyword evidence="2" id="KW-0732">Signal</keyword>
<accession>A0A914S2T8</accession>
<evidence type="ECO:0000256" key="1">
    <source>
        <dbReference type="SAM" id="MobiDB-lite"/>
    </source>
</evidence>
<feature type="region of interest" description="Disordered" evidence="1">
    <location>
        <begin position="47"/>
        <end position="67"/>
    </location>
</feature>
<dbReference type="AlphaFoldDB" id="A0A914S2T8"/>
<evidence type="ECO:0000256" key="2">
    <source>
        <dbReference type="SAM" id="SignalP"/>
    </source>
</evidence>
<protein>
    <submittedName>
        <fullName evidence="4">Uncharacterized protein</fullName>
    </submittedName>
</protein>
<sequence>MAKHPMMDAILNACSWSIAAFVLHKVYADEEAWQLWPQTSFHLSRIASSRPAPPDDLPAALRSSTNS</sequence>
<proteinExistence type="predicted"/>
<keyword evidence="3" id="KW-1185">Reference proteome</keyword>
<organism evidence="3 4">
    <name type="scientific">Parascaris equorum</name>
    <name type="common">Equine roundworm</name>
    <dbReference type="NCBI Taxonomy" id="6256"/>
    <lineage>
        <taxon>Eukaryota</taxon>
        <taxon>Metazoa</taxon>
        <taxon>Ecdysozoa</taxon>
        <taxon>Nematoda</taxon>
        <taxon>Chromadorea</taxon>
        <taxon>Rhabditida</taxon>
        <taxon>Spirurina</taxon>
        <taxon>Ascaridomorpha</taxon>
        <taxon>Ascaridoidea</taxon>
        <taxon>Ascarididae</taxon>
        <taxon>Parascaris</taxon>
    </lineage>
</organism>